<dbReference type="PANTHER" id="PTHR30540:SF83">
    <property type="entry name" value="K+ POTASSIUM TRANSPORTER"/>
    <property type="match status" value="1"/>
</dbReference>
<keyword evidence="6 9" id="KW-1133">Transmembrane helix</keyword>
<gene>
    <name evidence="12" type="ORF">K435DRAFT_962695</name>
</gene>
<feature type="transmembrane region" description="Helical" evidence="9">
    <location>
        <begin position="139"/>
        <end position="160"/>
    </location>
</feature>
<dbReference type="InterPro" id="IPR053951">
    <property type="entry name" value="K_trans_N"/>
</dbReference>
<dbReference type="PANTHER" id="PTHR30540">
    <property type="entry name" value="OSMOTIC STRESS POTASSIUM TRANSPORTER"/>
    <property type="match status" value="1"/>
</dbReference>
<feature type="transmembrane region" description="Helical" evidence="9">
    <location>
        <begin position="15"/>
        <end position="34"/>
    </location>
</feature>
<dbReference type="Pfam" id="PF02705">
    <property type="entry name" value="K_trans"/>
    <property type="match status" value="1"/>
</dbReference>
<dbReference type="GO" id="GO:0016020">
    <property type="term" value="C:membrane"/>
    <property type="evidence" value="ECO:0007669"/>
    <property type="project" value="UniProtKB-SubCell"/>
</dbReference>
<dbReference type="GO" id="GO:0015079">
    <property type="term" value="F:potassium ion transmembrane transporter activity"/>
    <property type="evidence" value="ECO:0007669"/>
    <property type="project" value="InterPro"/>
</dbReference>
<keyword evidence="8 9" id="KW-0472">Membrane</keyword>
<keyword evidence="2" id="KW-0813">Transport</keyword>
<evidence type="ECO:0000256" key="7">
    <source>
        <dbReference type="ARBA" id="ARBA00023065"/>
    </source>
</evidence>
<keyword evidence="7" id="KW-0406">Ion transport</keyword>
<evidence type="ECO:0000259" key="11">
    <source>
        <dbReference type="Pfam" id="PF22776"/>
    </source>
</evidence>
<feature type="transmembrane region" description="Helical" evidence="9">
    <location>
        <begin position="205"/>
        <end position="223"/>
    </location>
</feature>
<dbReference type="InterPro" id="IPR053952">
    <property type="entry name" value="K_trans_C"/>
</dbReference>
<evidence type="ECO:0000313" key="12">
    <source>
        <dbReference type="EMBL" id="THV03032.1"/>
    </source>
</evidence>
<name>A0A4S8MK31_DENBC</name>
<dbReference type="InterPro" id="IPR003855">
    <property type="entry name" value="K+_transporter"/>
</dbReference>
<dbReference type="AlphaFoldDB" id="A0A4S8MK31"/>
<keyword evidence="3" id="KW-0633">Potassium transport</keyword>
<evidence type="ECO:0000256" key="5">
    <source>
        <dbReference type="ARBA" id="ARBA00022958"/>
    </source>
</evidence>
<feature type="transmembrane region" description="Helical" evidence="9">
    <location>
        <begin position="180"/>
        <end position="198"/>
    </location>
</feature>
<organism evidence="12 13">
    <name type="scientific">Dendrothele bispora (strain CBS 962.96)</name>
    <dbReference type="NCBI Taxonomy" id="1314807"/>
    <lineage>
        <taxon>Eukaryota</taxon>
        <taxon>Fungi</taxon>
        <taxon>Dikarya</taxon>
        <taxon>Basidiomycota</taxon>
        <taxon>Agaricomycotina</taxon>
        <taxon>Agaricomycetes</taxon>
        <taxon>Agaricomycetidae</taxon>
        <taxon>Agaricales</taxon>
        <taxon>Agaricales incertae sedis</taxon>
        <taxon>Dendrothele</taxon>
    </lineage>
</organism>
<feature type="transmembrane region" description="Helical" evidence="9">
    <location>
        <begin position="461"/>
        <end position="482"/>
    </location>
</feature>
<evidence type="ECO:0000256" key="1">
    <source>
        <dbReference type="ARBA" id="ARBA00004141"/>
    </source>
</evidence>
<dbReference type="Proteomes" id="UP000297245">
    <property type="component" value="Unassembled WGS sequence"/>
</dbReference>
<feature type="transmembrane region" description="Helical" evidence="9">
    <location>
        <begin position="61"/>
        <end position="78"/>
    </location>
</feature>
<feature type="transmembrane region" description="Helical" evidence="9">
    <location>
        <begin position="323"/>
        <end position="356"/>
    </location>
</feature>
<evidence type="ECO:0000256" key="4">
    <source>
        <dbReference type="ARBA" id="ARBA00022692"/>
    </source>
</evidence>
<dbReference type="OrthoDB" id="504708at2759"/>
<keyword evidence="13" id="KW-1185">Reference proteome</keyword>
<evidence type="ECO:0000256" key="8">
    <source>
        <dbReference type="ARBA" id="ARBA00023136"/>
    </source>
</evidence>
<feature type="transmembrane region" description="Helical" evidence="9">
    <location>
        <begin position="409"/>
        <end position="428"/>
    </location>
</feature>
<keyword evidence="4 9" id="KW-0812">Transmembrane</keyword>
<evidence type="ECO:0000256" key="3">
    <source>
        <dbReference type="ARBA" id="ARBA00022538"/>
    </source>
</evidence>
<dbReference type="EMBL" id="ML179071">
    <property type="protein sequence ID" value="THV03032.1"/>
    <property type="molecule type" value="Genomic_DNA"/>
</dbReference>
<feature type="domain" description="K+ potassium transporter integral membrane" evidence="10">
    <location>
        <begin position="25"/>
        <end position="502"/>
    </location>
</feature>
<comment type="subcellular location">
    <subcellularLocation>
        <location evidence="1">Membrane</location>
        <topology evidence="1">Multi-pass membrane protein</topology>
    </subcellularLocation>
</comment>
<feature type="transmembrane region" description="Helical" evidence="9">
    <location>
        <begin position="377"/>
        <end position="397"/>
    </location>
</feature>
<dbReference type="Pfam" id="PF22776">
    <property type="entry name" value="K_trans_C"/>
    <property type="match status" value="1"/>
</dbReference>
<feature type="domain" description="K+ potassium transporter C-terminal" evidence="11">
    <location>
        <begin position="561"/>
        <end position="737"/>
    </location>
</feature>
<accession>A0A4S8MK31</accession>
<evidence type="ECO:0000259" key="10">
    <source>
        <dbReference type="Pfam" id="PF02705"/>
    </source>
</evidence>
<evidence type="ECO:0000256" key="6">
    <source>
        <dbReference type="ARBA" id="ARBA00022989"/>
    </source>
</evidence>
<sequence>MSSLETGLKHRRTSVSVHGLGLIVLTFQTLGIIYSDIGTSPLYVLNGIWPASQAAPSEEDIIGGVSAIIWSLTLLPLIKYVGISLQFGTLEGEGGSFALWQGIYPKDEKDDNDRTLTGDSLGKVTTNGSRFKQAMRWPLLVWSLFGTALTLADGVFTPAVSVTSAVGGIAVAKPSVSDNIVPISIAFLVVLFLSQRFGTSGLGSIFAPISLLWFFALMGNGIYNITLYPEIFRAFDPSRAVLLFIRTKNYDLLAGILLAVTGCEAIFANLGQFNALSIRLSFTCLVYPSLVLAYLGQGARLILDGPNVIQNVFYKSIPGPENGGLFWVIYVLAILATLVASQAMITATFSLFQQIINMKSFPPLRMIYTSEKIQGQVYIPAVNWSLMIVTIIIVAVFSDLSQLTNAYGFSVSTVMLSTTVLLTVQMLWVKHLPVIIALGFLLAWGFFDGLFWGAALRKIPHGAWVPLMFGVILVSIMVLWTWARGLEDTFDGANRQNLRHFLFRDVKSTSLSLRPGVEEVEEEQAESDDENELESATYYISTLARDGSDEKNDRQEIIRIPTMAVFHKLSSGRGVPHTFVGLTRQWRALPEVLVFLSVDLIAIAHVPFEDRFTVTKVKSMDGFYAVTYNIGFRDDFDVKVDELLERVYALELALDPRNAPRIIENIKKVSRNATHIVPHYDVSSRKIEAGYLSFILNGARKFLIEAIYRRLATMFPETANWLTSADEIIHVGINAVI</sequence>
<feature type="transmembrane region" description="Helical" evidence="9">
    <location>
        <begin position="435"/>
        <end position="455"/>
    </location>
</feature>
<evidence type="ECO:0000256" key="2">
    <source>
        <dbReference type="ARBA" id="ARBA00022448"/>
    </source>
</evidence>
<reference evidence="12 13" key="1">
    <citation type="journal article" date="2019" name="Nat. Ecol. Evol.">
        <title>Megaphylogeny resolves global patterns of mushroom evolution.</title>
        <authorList>
            <person name="Varga T."/>
            <person name="Krizsan K."/>
            <person name="Foldi C."/>
            <person name="Dima B."/>
            <person name="Sanchez-Garcia M."/>
            <person name="Sanchez-Ramirez S."/>
            <person name="Szollosi G.J."/>
            <person name="Szarkandi J.G."/>
            <person name="Papp V."/>
            <person name="Albert L."/>
            <person name="Andreopoulos W."/>
            <person name="Angelini C."/>
            <person name="Antonin V."/>
            <person name="Barry K.W."/>
            <person name="Bougher N.L."/>
            <person name="Buchanan P."/>
            <person name="Buyck B."/>
            <person name="Bense V."/>
            <person name="Catcheside P."/>
            <person name="Chovatia M."/>
            <person name="Cooper J."/>
            <person name="Damon W."/>
            <person name="Desjardin D."/>
            <person name="Finy P."/>
            <person name="Geml J."/>
            <person name="Haridas S."/>
            <person name="Hughes K."/>
            <person name="Justo A."/>
            <person name="Karasinski D."/>
            <person name="Kautmanova I."/>
            <person name="Kiss B."/>
            <person name="Kocsube S."/>
            <person name="Kotiranta H."/>
            <person name="LaButti K.M."/>
            <person name="Lechner B.E."/>
            <person name="Liimatainen K."/>
            <person name="Lipzen A."/>
            <person name="Lukacs Z."/>
            <person name="Mihaltcheva S."/>
            <person name="Morgado L.N."/>
            <person name="Niskanen T."/>
            <person name="Noordeloos M.E."/>
            <person name="Ohm R.A."/>
            <person name="Ortiz-Santana B."/>
            <person name="Ovrebo C."/>
            <person name="Racz N."/>
            <person name="Riley R."/>
            <person name="Savchenko A."/>
            <person name="Shiryaev A."/>
            <person name="Soop K."/>
            <person name="Spirin V."/>
            <person name="Szebenyi C."/>
            <person name="Tomsovsky M."/>
            <person name="Tulloss R.E."/>
            <person name="Uehling J."/>
            <person name="Grigoriev I.V."/>
            <person name="Vagvolgyi C."/>
            <person name="Papp T."/>
            <person name="Martin F.M."/>
            <person name="Miettinen O."/>
            <person name="Hibbett D.S."/>
            <person name="Nagy L.G."/>
        </authorList>
    </citation>
    <scope>NUCLEOTIDE SEQUENCE [LARGE SCALE GENOMIC DNA]</scope>
    <source>
        <strain evidence="12 13">CBS 962.96</strain>
    </source>
</reference>
<evidence type="ECO:0000313" key="13">
    <source>
        <dbReference type="Proteomes" id="UP000297245"/>
    </source>
</evidence>
<feature type="transmembrane region" description="Helical" evidence="9">
    <location>
        <begin position="252"/>
        <end position="270"/>
    </location>
</feature>
<keyword evidence="5" id="KW-0630">Potassium</keyword>
<protein>
    <submittedName>
        <fullName evidence="12">Potassium transporter</fullName>
    </submittedName>
</protein>
<proteinExistence type="predicted"/>
<evidence type="ECO:0000256" key="9">
    <source>
        <dbReference type="SAM" id="Phobius"/>
    </source>
</evidence>